<dbReference type="InterPro" id="IPR013785">
    <property type="entry name" value="Aldolase_TIM"/>
</dbReference>
<evidence type="ECO:0000313" key="9">
    <source>
        <dbReference type="EnsemblPlants" id="OBART12G06070.1"/>
    </source>
</evidence>
<evidence type="ECO:0000313" key="10">
    <source>
        <dbReference type="Proteomes" id="UP000026960"/>
    </source>
</evidence>
<dbReference type="NCBIfam" id="NF003543">
    <property type="entry name" value="PRK05198.1"/>
    <property type="match status" value="1"/>
</dbReference>
<dbReference type="PaxDb" id="65489-OBART12G06070.1"/>
<dbReference type="EC" id="2.5.1.55" evidence="3"/>
<dbReference type="PANTHER" id="PTHR21057">
    <property type="entry name" value="PHOSPHO-2-DEHYDRO-3-DEOXYHEPTONATE ALDOLASE"/>
    <property type="match status" value="1"/>
</dbReference>
<evidence type="ECO:0000256" key="7">
    <source>
        <dbReference type="SAM" id="Phobius"/>
    </source>
</evidence>
<evidence type="ECO:0000256" key="5">
    <source>
        <dbReference type="ARBA" id="ARBA00022679"/>
    </source>
</evidence>
<reference evidence="9" key="1">
    <citation type="journal article" date="2009" name="Rice">
        <title>De Novo Next Generation Sequencing of Plant Genomes.</title>
        <authorList>
            <person name="Rounsley S."/>
            <person name="Marri P.R."/>
            <person name="Yu Y."/>
            <person name="He R."/>
            <person name="Sisneros N."/>
            <person name="Goicoechea J.L."/>
            <person name="Lee S.J."/>
            <person name="Angelova A."/>
            <person name="Kudrna D."/>
            <person name="Luo M."/>
            <person name="Affourtit J."/>
            <person name="Desany B."/>
            <person name="Knight J."/>
            <person name="Niazi F."/>
            <person name="Egholm M."/>
            <person name="Wing R.A."/>
        </authorList>
    </citation>
    <scope>NUCLEOTIDE SEQUENCE [LARGE SCALE GENOMIC DNA]</scope>
    <source>
        <strain evidence="9">cv. IRGC 105608</strain>
    </source>
</reference>
<comment type="similarity">
    <text evidence="2">Belongs to the KdsA family.</text>
</comment>
<dbReference type="SUPFAM" id="SSF51569">
    <property type="entry name" value="Aldolase"/>
    <property type="match status" value="2"/>
</dbReference>
<feature type="transmembrane region" description="Helical" evidence="7">
    <location>
        <begin position="68"/>
        <end position="90"/>
    </location>
</feature>
<dbReference type="EnsemblPlants" id="OBART12G06070.1">
    <property type="protein sequence ID" value="OBART12G06070.1"/>
    <property type="gene ID" value="OBART12G06070"/>
</dbReference>
<evidence type="ECO:0000256" key="3">
    <source>
        <dbReference type="ARBA" id="ARBA00012693"/>
    </source>
</evidence>
<protein>
    <recommendedName>
        <fullName evidence="3">3-deoxy-8-phosphooctulonate synthase</fullName>
        <ecNumber evidence="3">2.5.1.55</ecNumber>
    </recommendedName>
</protein>
<organism evidence="9">
    <name type="scientific">Oryza barthii</name>
    <dbReference type="NCBI Taxonomy" id="65489"/>
    <lineage>
        <taxon>Eukaryota</taxon>
        <taxon>Viridiplantae</taxon>
        <taxon>Streptophyta</taxon>
        <taxon>Embryophyta</taxon>
        <taxon>Tracheophyta</taxon>
        <taxon>Spermatophyta</taxon>
        <taxon>Magnoliopsida</taxon>
        <taxon>Liliopsida</taxon>
        <taxon>Poales</taxon>
        <taxon>Poaceae</taxon>
        <taxon>BOP clade</taxon>
        <taxon>Oryzoideae</taxon>
        <taxon>Oryzeae</taxon>
        <taxon>Oryzinae</taxon>
        <taxon>Oryza</taxon>
    </lineage>
</organism>
<keyword evidence="4" id="KW-0963">Cytoplasm</keyword>
<dbReference type="InterPro" id="IPR006269">
    <property type="entry name" value="KDO8P_synthase"/>
</dbReference>
<keyword evidence="7" id="KW-0812">Transmembrane</keyword>
<dbReference type="Gramene" id="OBART12G06070.1">
    <property type="protein sequence ID" value="OBART12G06070.1"/>
    <property type="gene ID" value="OBART12G06070"/>
</dbReference>
<keyword evidence="7" id="KW-0472">Membrane</keyword>
<evidence type="ECO:0000256" key="1">
    <source>
        <dbReference type="ARBA" id="ARBA00004496"/>
    </source>
</evidence>
<reference evidence="9" key="2">
    <citation type="submission" date="2015-03" db="UniProtKB">
        <authorList>
            <consortium name="EnsemblPlants"/>
        </authorList>
    </citation>
    <scope>IDENTIFICATION</scope>
</reference>
<dbReference type="STRING" id="65489.A0A0D3HSJ0"/>
<evidence type="ECO:0000256" key="2">
    <source>
        <dbReference type="ARBA" id="ARBA00010499"/>
    </source>
</evidence>
<dbReference type="HOGENOM" id="CLU_036666_1_1_1"/>
<dbReference type="Gene3D" id="3.20.20.70">
    <property type="entry name" value="Aldolase class I"/>
    <property type="match status" value="2"/>
</dbReference>
<comment type="catalytic activity">
    <reaction evidence="6">
        <text>D-arabinose 5-phosphate + phosphoenolpyruvate + H2O = 3-deoxy-alpha-D-manno-2-octulosonate-8-phosphate + phosphate</text>
        <dbReference type="Rhea" id="RHEA:14053"/>
        <dbReference type="ChEBI" id="CHEBI:15377"/>
        <dbReference type="ChEBI" id="CHEBI:43474"/>
        <dbReference type="ChEBI" id="CHEBI:57693"/>
        <dbReference type="ChEBI" id="CHEBI:58702"/>
        <dbReference type="ChEBI" id="CHEBI:85985"/>
        <dbReference type="EC" id="2.5.1.55"/>
    </reaction>
</comment>
<dbReference type="GO" id="GO:0008676">
    <property type="term" value="F:3-deoxy-8-phosphooctulonate synthase activity"/>
    <property type="evidence" value="ECO:0007669"/>
    <property type="project" value="UniProtKB-EC"/>
</dbReference>
<sequence length="550" mass="58399">MYFARGVRRAQPTTIHLIVLADTATRGVAILSPLLLLLLHLLFLVPLANLDSLLRSTSPEFTLVSGSAAAFLVFLVGVGLGAAAAAAAAAEAMDASSVALYGQLKAAQPFFLLAGPNVIESEEHVLKMAKHIKGITTKLGLPLVFKSSFDKANRTSSKSFRGPGLEEGLKSFGSVPMGTEIAVVPNISEDLAEISKKMMDLAAQLRALAAQSAEQAASLKDAKPSYQHVASLHSRGHIFKQHGSLQQLAVTSLHGSPSLTAFSTALCRQPWRGMGCRLHLPTAAVQMGGCAAARGQAAQKGGSNVMGFGPGGLGSLDRIRPAFSAATESVAPFRFRTILEKVKATYDLPVVTDVHESHQCEAVGRVADIIQIPAFLCRQTDLLVAAAKTGKIINIKKGQFCAPSVMANSAEKIRLAGNQNVMVCERGTMFGYNDLIVDPRNFEWLREANCPVVADVTHALQQPAGKKLDGGGVASGGLRELIPCIARTSVAVGVDGIFMEVHDDPLNAPCDGPTQWPLRNLEELLEELIAIARVTKGKKPLKIDLTPFKE</sequence>
<evidence type="ECO:0000256" key="4">
    <source>
        <dbReference type="ARBA" id="ARBA00022490"/>
    </source>
</evidence>
<dbReference type="Pfam" id="PF00793">
    <property type="entry name" value="DAHP_synth_1"/>
    <property type="match status" value="2"/>
</dbReference>
<dbReference type="InterPro" id="IPR006218">
    <property type="entry name" value="DAHP1/KDSA"/>
</dbReference>
<keyword evidence="7" id="KW-1133">Transmembrane helix</keyword>
<feature type="transmembrane region" description="Helical" evidence="7">
    <location>
        <begin position="28"/>
        <end position="48"/>
    </location>
</feature>
<keyword evidence="5" id="KW-0808">Transferase</keyword>
<accession>A0A0D3HSJ0</accession>
<comment type="subcellular location">
    <subcellularLocation>
        <location evidence="1">Cytoplasm</location>
    </subcellularLocation>
</comment>
<evidence type="ECO:0000256" key="6">
    <source>
        <dbReference type="ARBA" id="ARBA00049112"/>
    </source>
</evidence>
<feature type="domain" description="DAHP synthetase I/KDSA" evidence="8">
    <location>
        <begin position="338"/>
        <end position="528"/>
    </location>
</feature>
<dbReference type="GO" id="GO:0005737">
    <property type="term" value="C:cytoplasm"/>
    <property type="evidence" value="ECO:0007669"/>
    <property type="project" value="UniProtKB-SubCell"/>
</dbReference>
<evidence type="ECO:0000259" key="8">
    <source>
        <dbReference type="Pfam" id="PF00793"/>
    </source>
</evidence>
<name>A0A0D3HSJ0_9ORYZ</name>
<dbReference type="eggNOG" id="ENOG502QQN7">
    <property type="taxonomic scope" value="Eukaryota"/>
</dbReference>
<dbReference type="AlphaFoldDB" id="A0A0D3HSJ0"/>
<keyword evidence="10" id="KW-1185">Reference proteome</keyword>
<proteinExistence type="inferred from homology"/>
<feature type="domain" description="DAHP synthetase I/KDSA" evidence="8">
    <location>
        <begin position="108"/>
        <end position="220"/>
    </location>
</feature>
<dbReference type="Proteomes" id="UP000026960">
    <property type="component" value="Chromosome 12"/>
</dbReference>